<gene>
    <name evidence="2" type="ORF">C4520_18765</name>
</gene>
<reference evidence="2 3" key="1">
    <citation type="journal article" date="2017" name="ISME J.">
        <title>Energy and carbon metabolisms in a deep terrestrial subsurface fluid microbial community.</title>
        <authorList>
            <person name="Momper L."/>
            <person name="Jungbluth S.P."/>
            <person name="Lee M.D."/>
            <person name="Amend J.P."/>
        </authorList>
    </citation>
    <scope>NUCLEOTIDE SEQUENCE [LARGE SCALE GENOMIC DNA]</scope>
    <source>
        <strain evidence="2">SURF_5</strain>
    </source>
</reference>
<organism evidence="2 3">
    <name type="scientific">Abyssobacteria bacterium (strain SURF_5)</name>
    <dbReference type="NCBI Taxonomy" id="2093360"/>
    <lineage>
        <taxon>Bacteria</taxon>
        <taxon>Pseudomonadati</taxon>
        <taxon>Candidatus Hydrogenedentota</taxon>
        <taxon>Candidatus Abyssobacteria</taxon>
    </lineage>
</organism>
<dbReference type="Proteomes" id="UP000265882">
    <property type="component" value="Unassembled WGS sequence"/>
</dbReference>
<keyword evidence="1" id="KW-1133">Transmembrane helix</keyword>
<feature type="transmembrane region" description="Helical" evidence="1">
    <location>
        <begin position="38"/>
        <end position="63"/>
    </location>
</feature>
<dbReference type="Pfam" id="PF09527">
    <property type="entry name" value="ATPase_gene1"/>
    <property type="match status" value="1"/>
</dbReference>
<sequence length="104" mass="12222">MNERRRGQARTREKKDFFGEVEKKEARKLKSRREKERGIWFGLGMLGLVGWSVMIPTLIGTAVGIWIDTRWPGRISWTLICMLIGVILGCLNAWFWIKRESKRD</sequence>
<comment type="caution">
    <text evidence="2">The sequence shown here is derived from an EMBL/GenBank/DDBJ whole genome shotgun (WGS) entry which is preliminary data.</text>
</comment>
<dbReference type="InterPro" id="IPR011744">
    <property type="entry name" value="ATPase_gene1"/>
</dbReference>
<accession>A0A3A4N8H1</accession>
<protein>
    <recommendedName>
        <fullName evidence="4">ATPase F0F1</fullName>
    </recommendedName>
</protein>
<keyword evidence="1" id="KW-0472">Membrane</keyword>
<keyword evidence="1" id="KW-0812">Transmembrane</keyword>
<dbReference type="AlphaFoldDB" id="A0A3A4N8H1"/>
<dbReference type="InterPro" id="IPR032820">
    <property type="entry name" value="ATPase_put"/>
</dbReference>
<evidence type="ECO:0008006" key="4">
    <source>
        <dbReference type="Google" id="ProtNLM"/>
    </source>
</evidence>
<dbReference type="NCBIfam" id="TIGR02230">
    <property type="entry name" value="ATPase_gene1"/>
    <property type="match status" value="1"/>
</dbReference>
<feature type="transmembrane region" description="Helical" evidence="1">
    <location>
        <begin position="75"/>
        <end position="97"/>
    </location>
</feature>
<evidence type="ECO:0000313" key="3">
    <source>
        <dbReference type="Proteomes" id="UP000265882"/>
    </source>
</evidence>
<proteinExistence type="predicted"/>
<dbReference type="EMBL" id="QZKU01000128">
    <property type="protein sequence ID" value="RJP16059.1"/>
    <property type="molecule type" value="Genomic_DNA"/>
</dbReference>
<evidence type="ECO:0000256" key="1">
    <source>
        <dbReference type="SAM" id="Phobius"/>
    </source>
</evidence>
<name>A0A3A4N8H1_ABYX5</name>
<evidence type="ECO:0000313" key="2">
    <source>
        <dbReference type="EMBL" id="RJP16059.1"/>
    </source>
</evidence>